<keyword evidence="3 4" id="KW-0479">Metal-binding</keyword>
<dbReference type="InterPro" id="IPR002678">
    <property type="entry name" value="DUF34/NIF3"/>
</dbReference>
<feature type="binding site" evidence="5">
    <location>
        <position position="333"/>
    </location>
    <ligand>
        <name>a divalent metal cation</name>
        <dbReference type="ChEBI" id="CHEBI:60240"/>
        <label>1</label>
    </ligand>
</feature>
<feature type="domain" description="Rhodanese" evidence="6">
    <location>
        <begin position="103"/>
        <end position="125"/>
    </location>
</feature>
<dbReference type="InterPro" id="IPR017221">
    <property type="entry name" value="DUF34/NIF3_bac"/>
</dbReference>
<evidence type="ECO:0000256" key="4">
    <source>
        <dbReference type="PIRNR" id="PIRNR037489"/>
    </source>
</evidence>
<dbReference type="GO" id="GO:0046872">
    <property type="term" value="F:metal ion binding"/>
    <property type="evidence" value="ECO:0007669"/>
    <property type="project" value="UniProtKB-UniRule"/>
</dbReference>
<dbReference type="Gene3D" id="3.30.70.120">
    <property type="match status" value="1"/>
</dbReference>
<keyword evidence="8" id="KW-1185">Reference proteome</keyword>
<dbReference type="Proteomes" id="UP000656813">
    <property type="component" value="Unassembled WGS sequence"/>
</dbReference>
<accession>A0A8J3EMK7</accession>
<evidence type="ECO:0000313" key="7">
    <source>
        <dbReference type="EMBL" id="GGH85019.1"/>
    </source>
</evidence>
<evidence type="ECO:0000256" key="1">
    <source>
        <dbReference type="ARBA" id="ARBA00006964"/>
    </source>
</evidence>
<reference evidence="7" key="1">
    <citation type="journal article" date="2014" name="Int. J. Syst. Evol. Microbiol.">
        <title>Complete genome sequence of Corynebacterium casei LMG S-19264T (=DSM 44701T), isolated from a smear-ripened cheese.</title>
        <authorList>
            <consortium name="US DOE Joint Genome Institute (JGI-PGF)"/>
            <person name="Walter F."/>
            <person name="Albersmeier A."/>
            <person name="Kalinowski J."/>
            <person name="Ruckert C."/>
        </authorList>
    </citation>
    <scope>NUCLEOTIDE SEQUENCE</scope>
    <source>
        <strain evidence="7">CGMCC 1.12777</strain>
    </source>
</reference>
<feature type="binding site" evidence="5">
    <location>
        <position position="69"/>
    </location>
    <ligand>
        <name>a divalent metal cation</name>
        <dbReference type="ChEBI" id="CHEBI:60240"/>
        <label>1</label>
    </ligand>
</feature>
<dbReference type="Pfam" id="PF01784">
    <property type="entry name" value="DUF34_NIF3"/>
    <property type="match status" value="1"/>
</dbReference>
<dbReference type="FunFam" id="3.30.70.120:FF:000006">
    <property type="entry name" value="GTP cyclohydrolase 1 type 2 homolog"/>
    <property type="match status" value="1"/>
</dbReference>
<dbReference type="InterPro" id="IPR001763">
    <property type="entry name" value="Rhodanese-like_dom"/>
</dbReference>
<dbReference type="PANTHER" id="PTHR13799">
    <property type="entry name" value="NGG1 INTERACTING FACTOR 3"/>
    <property type="match status" value="1"/>
</dbReference>
<dbReference type="AlphaFoldDB" id="A0A8J3EMK7"/>
<protein>
    <recommendedName>
        <fullName evidence="2 4">GTP cyclohydrolase 1 type 2 homolog</fullName>
    </recommendedName>
</protein>
<comment type="caution">
    <text evidence="7">The sequence shown here is derived from an EMBL/GenBank/DDBJ whole genome shotgun (WGS) entry which is preliminary data.</text>
</comment>
<evidence type="ECO:0000256" key="2">
    <source>
        <dbReference type="ARBA" id="ARBA00022112"/>
    </source>
</evidence>
<dbReference type="PIRSF" id="PIRSF037489">
    <property type="entry name" value="UCP037489_NIF3_YqfO"/>
    <property type="match status" value="1"/>
</dbReference>
<feature type="binding site" evidence="5">
    <location>
        <position position="68"/>
    </location>
    <ligand>
        <name>a divalent metal cation</name>
        <dbReference type="ChEBI" id="CHEBI:60240"/>
        <label>1</label>
    </ligand>
</feature>
<dbReference type="InterPro" id="IPR036069">
    <property type="entry name" value="DUF34/NIF3_sf"/>
</dbReference>
<evidence type="ECO:0000313" key="8">
    <source>
        <dbReference type="Proteomes" id="UP000656813"/>
    </source>
</evidence>
<dbReference type="SUPFAM" id="SSF102705">
    <property type="entry name" value="NIF3 (NGG1p interacting factor 3)-like"/>
    <property type="match status" value="1"/>
</dbReference>
<proteinExistence type="inferred from homology"/>
<feature type="binding site" evidence="5">
    <location>
        <position position="107"/>
    </location>
    <ligand>
        <name>a divalent metal cation</name>
        <dbReference type="ChEBI" id="CHEBI:60240"/>
        <label>1</label>
    </ligand>
</feature>
<dbReference type="InterPro" id="IPR015867">
    <property type="entry name" value="N-reg_PII/ATP_PRibTrfase_C"/>
</dbReference>
<comment type="similarity">
    <text evidence="1 4">Belongs to the GTP cyclohydrolase I type 2/NIF3 family.</text>
</comment>
<evidence type="ECO:0000259" key="6">
    <source>
        <dbReference type="PROSITE" id="PS50206"/>
    </source>
</evidence>
<sequence>MTKHVHAQTLIQAFESWVPKSLAFEGDKIGLQIGTLNKPIKKVMVTLDVLENVVDEAIEKEVDLIFSHHAVIFRPLKNMRTDEGQSKIIAKCIKHDIAVYNAHTNLDNVDGGMNDWLAEALELQDTEILIPKSTERLFKLAVYTPVSHEQSVREALGNAGAGAIGHYSHCSFNTPGKGIFKPEEGTQPYIGQTGKLETVEEIKIETVVPESLLNKVKRAMLKAHPYEEVAYDLFALENKGKAHGLGRIGYLQEPTTLKAFAAVVKSVFDLEGVRVVGDLNRKIEKVAILGGDGNSFYKQAKLKGADVFVTGDIYYHTGHDAILEDLPLIDAGHYIEKVMKEGVGRFFKQFLSEHRYDTEVVVSKVNTNPFTFL</sequence>
<reference evidence="7" key="2">
    <citation type="submission" date="2020-09" db="EMBL/GenBank/DDBJ databases">
        <authorList>
            <person name="Sun Q."/>
            <person name="Zhou Y."/>
        </authorList>
    </citation>
    <scope>NUCLEOTIDE SEQUENCE</scope>
    <source>
        <strain evidence="7">CGMCC 1.12777</strain>
    </source>
</reference>
<organism evidence="7 8">
    <name type="scientific">Pullulanibacillus pueri</name>
    <dbReference type="NCBI Taxonomy" id="1437324"/>
    <lineage>
        <taxon>Bacteria</taxon>
        <taxon>Bacillati</taxon>
        <taxon>Bacillota</taxon>
        <taxon>Bacilli</taxon>
        <taxon>Bacillales</taxon>
        <taxon>Sporolactobacillaceae</taxon>
        <taxon>Pullulanibacillus</taxon>
    </lineage>
</organism>
<name>A0A8J3EMK7_9BACL</name>
<evidence type="ECO:0000256" key="3">
    <source>
        <dbReference type="ARBA" id="ARBA00022723"/>
    </source>
</evidence>
<evidence type="ECO:0000256" key="5">
    <source>
        <dbReference type="PIRSR" id="PIRSR602678-1"/>
    </source>
</evidence>
<feature type="binding site" evidence="5">
    <location>
        <position position="336"/>
    </location>
    <ligand>
        <name>a divalent metal cation</name>
        <dbReference type="ChEBI" id="CHEBI:60240"/>
        <label>1</label>
    </ligand>
</feature>
<dbReference type="PROSITE" id="PS50206">
    <property type="entry name" value="RHODANESE_3"/>
    <property type="match status" value="1"/>
</dbReference>
<dbReference type="PANTHER" id="PTHR13799:SF14">
    <property type="entry name" value="GTP CYCLOHYDROLASE 1 TYPE 2 HOMOLOG"/>
    <property type="match status" value="1"/>
</dbReference>
<dbReference type="EMBL" id="BMFV01000024">
    <property type="protein sequence ID" value="GGH85019.1"/>
    <property type="molecule type" value="Genomic_DNA"/>
</dbReference>
<gene>
    <name evidence="7" type="primary">yqfO</name>
    <name evidence="7" type="ORF">GCM10007096_29440</name>
</gene>
<dbReference type="Gene3D" id="3.40.1390.30">
    <property type="entry name" value="NIF3 (NGG1p interacting factor 3)-like"/>
    <property type="match status" value="1"/>
</dbReference>
<dbReference type="NCBIfam" id="TIGR00486">
    <property type="entry name" value="YbgI_SA1388"/>
    <property type="match status" value="1"/>
</dbReference>
<dbReference type="FunFam" id="3.40.1390.30:FF:000001">
    <property type="entry name" value="GTP cyclohydrolase 1 type 2"/>
    <property type="match status" value="1"/>
</dbReference>
<dbReference type="RefSeq" id="WP_188498145.1">
    <property type="nucleotide sequence ID" value="NZ_BMFV01000024.1"/>
</dbReference>
<dbReference type="GO" id="GO:0005737">
    <property type="term" value="C:cytoplasm"/>
    <property type="evidence" value="ECO:0007669"/>
    <property type="project" value="TreeGrafter"/>
</dbReference>